<protein>
    <submittedName>
        <fullName evidence="1">Uncharacterized protein</fullName>
    </submittedName>
</protein>
<comment type="caution">
    <text evidence="1">The sequence shown here is derived from an EMBL/GenBank/DDBJ whole genome shotgun (WGS) entry which is preliminary data.</text>
</comment>
<dbReference type="AlphaFoldDB" id="A0AAD6J3X6"/>
<evidence type="ECO:0000313" key="1">
    <source>
        <dbReference type="EMBL" id="KAJ6263601.1"/>
    </source>
</evidence>
<name>A0AAD6J3X6_DREDA</name>
<organism evidence="1 2">
    <name type="scientific">Drechslerella dactyloides</name>
    <name type="common">Nematode-trapping fungus</name>
    <name type="synonym">Arthrobotrys dactyloides</name>
    <dbReference type="NCBI Taxonomy" id="74499"/>
    <lineage>
        <taxon>Eukaryota</taxon>
        <taxon>Fungi</taxon>
        <taxon>Dikarya</taxon>
        <taxon>Ascomycota</taxon>
        <taxon>Pezizomycotina</taxon>
        <taxon>Orbiliomycetes</taxon>
        <taxon>Orbiliales</taxon>
        <taxon>Orbiliaceae</taxon>
        <taxon>Drechslerella</taxon>
    </lineage>
</organism>
<reference evidence="1" key="1">
    <citation type="submission" date="2023-01" db="EMBL/GenBank/DDBJ databases">
        <title>The chitinases involved in constricting ring structure development in the nematode-trapping fungus Drechslerella dactyloides.</title>
        <authorList>
            <person name="Wang R."/>
            <person name="Zhang L."/>
            <person name="Tang P."/>
            <person name="Li S."/>
            <person name="Liang L."/>
        </authorList>
    </citation>
    <scope>NUCLEOTIDE SEQUENCE</scope>
    <source>
        <strain evidence="1">YMF1.00031</strain>
    </source>
</reference>
<proteinExistence type="predicted"/>
<keyword evidence="2" id="KW-1185">Reference proteome</keyword>
<accession>A0AAD6J3X6</accession>
<dbReference type="EMBL" id="JAQGDS010000002">
    <property type="protein sequence ID" value="KAJ6263601.1"/>
    <property type="molecule type" value="Genomic_DNA"/>
</dbReference>
<sequence>MENLPPRPPARRRDCRCVTDGDDRVGAASGISNACFWNESVCLDRRWPDTAAAHLPDPSTLISQLGYPIQHRQAARPPSAWNALFKYSRANAPREGNGW</sequence>
<dbReference type="Proteomes" id="UP001221413">
    <property type="component" value="Unassembled WGS sequence"/>
</dbReference>
<evidence type="ECO:0000313" key="2">
    <source>
        <dbReference type="Proteomes" id="UP001221413"/>
    </source>
</evidence>
<gene>
    <name evidence="1" type="ORF">Dda_2169</name>
</gene>